<reference evidence="12 13" key="1">
    <citation type="submission" date="2013-10" db="EMBL/GenBank/DDBJ databases">
        <title>Complete genome sequence of Corynebacterium lactis DSM 45799(T), isolated from raw cow milk.</title>
        <authorList>
            <person name="Ruckert C."/>
            <person name="Albersmeier A."/>
            <person name="Lipski A."/>
            <person name="Kalinowski J."/>
        </authorList>
    </citation>
    <scope>NUCLEOTIDE SEQUENCE [LARGE SCALE GENOMIC DNA]</scope>
    <source>
        <strain evidence="12 13">RW2-5</strain>
    </source>
</reference>
<dbReference type="EMBL" id="CP006841">
    <property type="protein sequence ID" value="ALA66651.1"/>
    <property type="molecule type" value="Genomic_DNA"/>
</dbReference>
<keyword evidence="2" id="KW-0813">Transport</keyword>
<organism evidence="12 13">
    <name type="scientific">Corynebacterium lactis RW2-5</name>
    <dbReference type="NCBI Taxonomy" id="1408189"/>
    <lineage>
        <taxon>Bacteria</taxon>
        <taxon>Bacillati</taxon>
        <taxon>Actinomycetota</taxon>
        <taxon>Actinomycetes</taxon>
        <taxon>Mycobacteriales</taxon>
        <taxon>Corynebacteriaceae</taxon>
        <taxon>Corynebacterium</taxon>
    </lineage>
</organism>
<dbReference type="InterPro" id="IPR051535">
    <property type="entry name" value="Siderophore_ABC-ATPase"/>
</dbReference>
<keyword evidence="5" id="KW-0547">Nucleotide-binding</keyword>
<keyword evidence="7" id="KW-0408">Iron</keyword>
<evidence type="ECO:0000256" key="3">
    <source>
        <dbReference type="ARBA" id="ARBA00022475"/>
    </source>
</evidence>
<keyword evidence="4" id="KW-0410">Iron transport</keyword>
<comment type="subcellular location">
    <subcellularLocation>
        <location evidence="1">Cell membrane</location>
        <topology evidence="1">Peripheral membrane protein</topology>
    </subcellularLocation>
</comment>
<protein>
    <submittedName>
        <fullName evidence="12">Iron ABC transporter</fullName>
    </submittedName>
</protein>
<keyword evidence="3" id="KW-1003">Cell membrane</keyword>
<dbReference type="GO" id="GO:0005886">
    <property type="term" value="C:plasma membrane"/>
    <property type="evidence" value="ECO:0007669"/>
    <property type="project" value="UniProtKB-SubCell"/>
</dbReference>
<dbReference type="Gene3D" id="3.40.50.300">
    <property type="entry name" value="P-loop containing nucleotide triphosphate hydrolases"/>
    <property type="match status" value="1"/>
</dbReference>
<dbReference type="SMART" id="SM00382">
    <property type="entry name" value="AAA"/>
    <property type="match status" value="1"/>
</dbReference>
<dbReference type="STRING" id="1408189.CLAC_01650"/>
<dbReference type="PANTHER" id="PTHR42771">
    <property type="entry name" value="IRON(3+)-HYDROXAMATE IMPORT ATP-BINDING PROTEIN FHUC"/>
    <property type="match status" value="1"/>
</dbReference>
<dbReference type="PATRIC" id="fig|1408189.4.peg.329"/>
<proteinExistence type="predicted"/>
<dbReference type="CDD" id="cd03214">
    <property type="entry name" value="ABC_Iron-Siderophores_B12_Hemin"/>
    <property type="match status" value="1"/>
</dbReference>
<feature type="domain" description="ABC transporter" evidence="11">
    <location>
        <begin position="35"/>
        <end position="259"/>
    </location>
</feature>
<dbReference type="GO" id="GO:0016887">
    <property type="term" value="F:ATP hydrolysis activity"/>
    <property type="evidence" value="ECO:0007669"/>
    <property type="project" value="InterPro"/>
</dbReference>
<dbReference type="PROSITE" id="PS50893">
    <property type="entry name" value="ABC_TRANSPORTER_2"/>
    <property type="match status" value="1"/>
</dbReference>
<keyword evidence="13" id="KW-1185">Reference proteome</keyword>
<feature type="compositionally biased region" description="Basic and acidic residues" evidence="10">
    <location>
        <begin position="11"/>
        <end position="26"/>
    </location>
</feature>
<evidence type="ECO:0000256" key="2">
    <source>
        <dbReference type="ARBA" id="ARBA00022448"/>
    </source>
</evidence>
<evidence type="ECO:0000256" key="6">
    <source>
        <dbReference type="ARBA" id="ARBA00022840"/>
    </source>
</evidence>
<evidence type="ECO:0000259" key="11">
    <source>
        <dbReference type="PROSITE" id="PS50893"/>
    </source>
</evidence>
<dbReference type="InterPro" id="IPR003593">
    <property type="entry name" value="AAA+_ATPase"/>
</dbReference>
<evidence type="ECO:0000256" key="4">
    <source>
        <dbReference type="ARBA" id="ARBA00022496"/>
    </source>
</evidence>
<dbReference type="Proteomes" id="UP000058446">
    <property type="component" value="Chromosome"/>
</dbReference>
<sequence length="278" mass="29775">MGRLGTCSSDLADKGVDTGETRDKRAAHARSRVSCQARGVTFSYGNRKILDQVDIGPLAPGSVTALVGPNGTGKSTLLRCLAGLESCTGEVAMDSVLYLPQDPPPLSSLTVYESVLLARQQSFSGFAGLRISSKVRADVEETLDQLGLSVLASRMMSQLSGGQRQLVSFAQAVVRRPEVLLLDEPTSALDLRNQLMLLEQVQKNARQLPCAVVMTLHDLAQAARFCSQVLVMSKGRIYSQGKPEEVITDQMLREVYQVHGSVLSTADGGLAVEVGEAI</sequence>
<dbReference type="PANTHER" id="PTHR42771:SF7">
    <property type="entry name" value="ABC-TYPE COBALAMIN_FE3+-SIDEROPHORES TRANSPORT SYSTEM, ATPASE COMPONENT"/>
    <property type="match status" value="1"/>
</dbReference>
<gene>
    <name evidence="12" type="ORF">CLAC_01650</name>
</gene>
<dbReference type="KEGG" id="clw:CLAC_01650"/>
<dbReference type="InterPro" id="IPR017871">
    <property type="entry name" value="ABC_transporter-like_CS"/>
</dbReference>
<keyword evidence="8" id="KW-0406">Ion transport</keyword>
<name>A0A0K2GYU7_9CORY</name>
<dbReference type="GO" id="GO:0005524">
    <property type="term" value="F:ATP binding"/>
    <property type="evidence" value="ECO:0007669"/>
    <property type="project" value="UniProtKB-KW"/>
</dbReference>
<keyword evidence="9" id="KW-0472">Membrane</keyword>
<evidence type="ECO:0000256" key="9">
    <source>
        <dbReference type="ARBA" id="ARBA00023136"/>
    </source>
</evidence>
<keyword evidence="6" id="KW-0067">ATP-binding</keyword>
<dbReference type="GO" id="GO:0006826">
    <property type="term" value="P:iron ion transport"/>
    <property type="evidence" value="ECO:0007669"/>
    <property type="project" value="UniProtKB-KW"/>
</dbReference>
<evidence type="ECO:0000256" key="5">
    <source>
        <dbReference type="ARBA" id="ARBA00022741"/>
    </source>
</evidence>
<dbReference type="SUPFAM" id="SSF52540">
    <property type="entry name" value="P-loop containing nucleoside triphosphate hydrolases"/>
    <property type="match status" value="1"/>
</dbReference>
<evidence type="ECO:0000313" key="12">
    <source>
        <dbReference type="EMBL" id="ALA66651.1"/>
    </source>
</evidence>
<dbReference type="PROSITE" id="PS00211">
    <property type="entry name" value="ABC_TRANSPORTER_1"/>
    <property type="match status" value="1"/>
</dbReference>
<evidence type="ECO:0000256" key="1">
    <source>
        <dbReference type="ARBA" id="ARBA00004202"/>
    </source>
</evidence>
<dbReference type="Pfam" id="PF00005">
    <property type="entry name" value="ABC_tran"/>
    <property type="match status" value="1"/>
</dbReference>
<evidence type="ECO:0000256" key="7">
    <source>
        <dbReference type="ARBA" id="ARBA00023004"/>
    </source>
</evidence>
<evidence type="ECO:0000256" key="8">
    <source>
        <dbReference type="ARBA" id="ARBA00023065"/>
    </source>
</evidence>
<evidence type="ECO:0000313" key="13">
    <source>
        <dbReference type="Proteomes" id="UP000058446"/>
    </source>
</evidence>
<dbReference type="AlphaFoldDB" id="A0A0K2GYU7"/>
<dbReference type="InterPro" id="IPR027417">
    <property type="entry name" value="P-loop_NTPase"/>
</dbReference>
<dbReference type="InterPro" id="IPR003439">
    <property type="entry name" value="ABC_transporter-like_ATP-bd"/>
</dbReference>
<evidence type="ECO:0000256" key="10">
    <source>
        <dbReference type="SAM" id="MobiDB-lite"/>
    </source>
</evidence>
<feature type="region of interest" description="Disordered" evidence="10">
    <location>
        <begin position="1"/>
        <end position="29"/>
    </location>
</feature>
<accession>A0A0K2GYU7</accession>